<dbReference type="GO" id="GO:0043139">
    <property type="term" value="F:5'-3' DNA helicase activity"/>
    <property type="evidence" value="ECO:0007669"/>
    <property type="project" value="UniProtKB-EC"/>
</dbReference>
<evidence type="ECO:0000256" key="1">
    <source>
        <dbReference type="RuleBase" id="RU363044"/>
    </source>
</evidence>
<keyword evidence="1" id="KW-0547">Nucleotide-binding</keyword>
<keyword evidence="6" id="KW-1185">Reference proteome</keyword>
<feature type="domain" description="DNA helicase Pif1-like DEAD-box helicase" evidence="2">
    <location>
        <begin position="683"/>
        <end position="886"/>
    </location>
</feature>
<dbReference type="GO" id="GO:0016787">
    <property type="term" value="F:hydrolase activity"/>
    <property type="evidence" value="ECO:0007669"/>
    <property type="project" value="UniProtKB-KW"/>
</dbReference>
<proteinExistence type="inferred from homology"/>
<dbReference type="AlphaFoldDB" id="A0AAE1HIT5"/>
<dbReference type="PANTHER" id="PTHR47642">
    <property type="entry name" value="ATP-DEPENDENT DNA HELICASE"/>
    <property type="match status" value="1"/>
</dbReference>
<keyword evidence="1" id="KW-0233">DNA recombination</keyword>
<evidence type="ECO:0000259" key="3">
    <source>
        <dbReference type="Pfam" id="PF14214"/>
    </source>
</evidence>
<accession>A0AAE1HIT5</accession>
<dbReference type="GO" id="GO:0006310">
    <property type="term" value="P:DNA recombination"/>
    <property type="evidence" value="ECO:0007669"/>
    <property type="project" value="UniProtKB-KW"/>
</dbReference>
<dbReference type="Pfam" id="PF05970">
    <property type="entry name" value="PIF1"/>
    <property type="match status" value="1"/>
</dbReference>
<dbReference type="EC" id="5.6.2.3" evidence="1"/>
<dbReference type="InterPro" id="IPR027417">
    <property type="entry name" value="P-loop_NTPase"/>
</dbReference>
<comment type="similarity">
    <text evidence="1">Belongs to the helicase family.</text>
</comment>
<comment type="cofactor">
    <cofactor evidence="1">
        <name>Mg(2+)</name>
        <dbReference type="ChEBI" id="CHEBI:18420"/>
    </cofactor>
</comment>
<name>A0AAE1HIT5_9NEOP</name>
<evidence type="ECO:0000259" key="4">
    <source>
        <dbReference type="Pfam" id="PF21530"/>
    </source>
</evidence>
<keyword evidence="1" id="KW-0227">DNA damage</keyword>
<dbReference type="InterPro" id="IPR049163">
    <property type="entry name" value="Pif1-like_2B_dom"/>
</dbReference>
<organism evidence="5 6">
    <name type="scientific">Frankliniella fusca</name>
    <dbReference type="NCBI Taxonomy" id="407009"/>
    <lineage>
        <taxon>Eukaryota</taxon>
        <taxon>Metazoa</taxon>
        <taxon>Ecdysozoa</taxon>
        <taxon>Arthropoda</taxon>
        <taxon>Hexapoda</taxon>
        <taxon>Insecta</taxon>
        <taxon>Pterygota</taxon>
        <taxon>Neoptera</taxon>
        <taxon>Paraneoptera</taxon>
        <taxon>Thysanoptera</taxon>
        <taxon>Terebrantia</taxon>
        <taxon>Thripoidea</taxon>
        <taxon>Thripidae</taxon>
        <taxon>Frankliniella</taxon>
    </lineage>
</organism>
<dbReference type="GO" id="GO:0005524">
    <property type="term" value="F:ATP binding"/>
    <property type="evidence" value="ECO:0007669"/>
    <property type="project" value="UniProtKB-KW"/>
</dbReference>
<dbReference type="CDD" id="cd18809">
    <property type="entry name" value="SF1_C_RecD"/>
    <property type="match status" value="1"/>
</dbReference>
<evidence type="ECO:0000259" key="2">
    <source>
        <dbReference type="Pfam" id="PF05970"/>
    </source>
</evidence>
<feature type="domain" description="Helitron helicase-like" evidence="3">
    <location>
        <begin position="43"/>
        <end position="228"/>
    </location>
</feature>
<dbReference type="InterPro" id="IPR025476">
    <property type="entry name" value="Helitron_helicase-like"/>
</dbReference>
<keyword evidence="1" id="KW-0234">DNA repair</keyword>
<dbReference type="EMBL" id="JAHWGI010001065">
    <property type="protein sequence ID" value="KAK3922134.1"/>
    <property type="molecule type" value="Genomic_DNA"/>
</dbReference>
<reference evidence="5" key="2">
    <citation type="journal article" date="2023" name="BMC Genomics">
        <title>Pest status, molecular evolution, and epigenetic factors derived from the genome assembly of Frankliniella fusca, a thysanopteran phytovirus vector.</title>
        <authorList>
            <person name="Catto M.A."/>
            <person name="Labadie P.E."/>
            <person name="Jacobson A.L."/>
            <person name="Kennedy G.G."/>
            <person name="Srinivasan R."/>
            <person name="Hunt B.G."/>
        </authorList>
    </citation>
    <scope>NUCLEOTIDE SEQUENCE</scope>
    <source>
        <strain evidence="5">PL_HMW_Pooled</strain>
    </source>
</reference>
<dbReference type="Gene3D" id="3.40.50.300">
    <property type="entry name" value="P-loop containing nucleotide triphosphate hydrolases"/>
    <property type="match status" value="1"/>
</dbReference>
<dbReference type="SUPFAM" id="SSF52540">
    <property type="entry name" value="P-loop containing nucleoside triphosphate hydrolases"/>
    <property type="match status" value="2"/>
</dbReference>
<keyword evidence="1" id="KW-0378">Hydrolase</keyword>
<sequence>MSTIPVDEFNTEGYIACAFPTLFCKGYADLRSPRSKKVNPGAYFQHLLNYKDGRFARHTTFRFFALNSWMRWTACTDGSILIKNMPELKNITVCQLNNMLKDDPSLMNRIFYQSSNIRGTKPYWKTRTGELMDMVEELGLPTIFLTLSCADLHWPDLFRVLTGNEDNSKLTEKERRDLLQKNPYIVDSFFHERVECFIETILKPKFKVLDYWYRVEYQHRGSPHIHGVFWFEGAPDVSSISPDNEEKLKEVKAYYDQLITAVNPNPSCECLGVHPCRLLFKDVINKSKEDVEQDLAKLLVKCQRHTKCSEETCLKAKSGGLKKCRFNFPQPLRENSVLFFDEQGVLQYEPARNDPLLNKFLELFIKVWRANFDISPVTNKQKLIMYLAKYISKSEIRSTSLAELFEKVLGILSDGDNILKVVRKLYISTCSDRDYSAQEVCHILSGRNLYSAGGRLFVNLNLNLEKCVTKVTLDKERIGKSVLEKYECRPSRLDSVSLLNFCKYHNVQDSKYYRRNKYNIVRVFPKLVRKPSDDDNEMFFRQLVLLHVPWRSFNDFQTTDQSWKQLVETHGLSENSNRLQLDPEQIVCDHDDDEDADDTDNAFDGLNLEEYMLVSRMGPKNTLPPVLIGLRDSDINHNWSEDASHYLNSISLNELENFIKLKKSEFKNTALNQNAYDPSSYTLSADQQAVVNQLLEQLQCIVENKESNDVPKITIVQGKAGKCCTGKSHLINYLRWKAQEVLKCNNCIYVVGPTGMSALNIDGRTIHSGLHMPTKFPNFELMSGDSLKKFNTSMKNVQFLIIDEYSMVGCRMLRQIDLRLRQAKGVNEPFGNVYVYLLGDIRQLPPVFDTPIYKIPTEPGIAEQGKALVSQVQKVFFLRECFRQKDPAFQAILDRISTGDITQDDYAVLSTRFKNHVGEQERKRFDDAVYFFSVKAKALDHNYKSLQELKCTSTQEVAPGVKITAKHNNSVAKSGTAEDAEGLEHTLVLAKGCNIMLTYNLWTEMGLVNGAKGTIVHILFEDGEEPPAGSPKIIMCKFQNYQGPGVGPDNLVPIPTITRFWDKNGTSCSRTQFPLTLFYACSVHKAQGVTETMAYVDIGPKEFHLGIAYVAFSRVKTLDGLLIEPFNFSRLSDLKNNANMKERLKFEEFLEKLSK</sequence>
<dbReference type="Proteomes" id="UP001219518">
    <property type="component" value="Unassembled WGS sequence"/>
</dbReference>
<comment type="caution">
    <text evidence="5">The sequence shown here is derived from an EMBL/GenBank/DDBJ whole genome shotgun (WGS) entry which is preliminary data.</text>
</comment>
<evidence type="ECO:0000313" key="5">
    <source>
        <dbReference type="EMBL" id="KAK3922134.1"/>
    </source>
</evidence>
<keyword evidence="1" id="KW-0067">ATP-binding</keyword>
<dbReference type="Pfam" id="PF21530">
    <property type="entry name" value="Pif1_2B_dom"/>
    <property type="match status" value="1"/>
</dbReference>
<reference evidence="5" key="1">
    <citation type="submission" date="2021-07" db="EMBL/GenBank/DDBJ databases">
        <authorList>
            <person name="Catto M.A."/>
            <person name="Jacobson A."/>
            <person name="Kennedy G."/>
            <person name="Labadie P."/>
            <person name="Hunt B.G."/>
            <person name="Srinivasan R."/>
        </authorList>
    </citation>
    <scope>NUCLEOTIDE SEQUENCE</scope>
    <source>
        <strain evidence="5">PL_HMW_Pooled</strain>
        <tissue evidence="5">Head</tissue>
    </source>
</reference>
<dbReference type="InterPro" id="IPR010285">
    <property type="entry name" value="DNA_helicase_pif1-like_DEAD"/>
</dbReference>
<feature type="domain" description="DNA helicase Pif1-like 2B" evidence="4">
    <location>
        <begin position="984"/>
        <end position="1017"/>
    </location>
</feature>
<gene>
    <name evidence="5" type="ORF">KUF71_011310</name>
</gene>
<dbReference type="InterPro" id="IPR051055">
    <property type="entry name" value="PIF1_helicase"/>
</dbReference>
<dbReference type="GO" id="GO:0006281">
    <property type="term" value="P:DNA repair"/>
    <property type="evidence" value="ECO:0007669"/>
    <property type="project" value="UniProtKB-KW"/>
</dbReference>
<comment type="catalytic activity">
    <reaction evidence="1">
        <text>ATP + H2O = ADP + phosphate + H(+)</text>
        <dbReference type="Rhea" id="RHEA:13065"/>
        <dbReference type="ChEBI" id="CHEBI:15377"/>
        <dbReference type="ChEBI" id="CHEBI:15378"/>
        <dbReference type="ChEBI" id="CHEBI:30616"/>
        <dbReference type="ChEBI" id="CHEBI:43474"/>
        <dbReference type="ChEBI" id="CHEBI:456216"/>
        <dbReference type="EC" id="5.6.2.3"/>
    </reaction>
</comment>
<dbReference type="Pfam" id="PF14214">
    <property type="entry name" value="Helitron_like_N"/>
    <property type="match status" value="1"/>
</dbReference>
<keyword evidence="1 5" id="KW-0347">Helicase</keyword>
<dbReference type="GO" id="GO:0000723">
    <property type="term" value="P:telomere maintenance"/>
    <property type="evidence" value="ECO:0007669"/>
    <property type="project" value="InterPro"/>
</dbReference>
<protein>
    <recommendedName>
        <fullName evidence="1">ATP-dependent DNA helicase</fullName>
        <ecNumber evidence="1">5.6.2.3</ecNumber>
    </recommendedName>
</protein>
<evidence type="ECO:0000313" key="6">
    <source>
        <dbReference type="Proteomes" id="UP001219518"/>
    </source>
</evidence>